<dbReference type="KEGG" id="cyc:PCC7424_4374"/>
<name>B7K8X0_GLOC7</name>
<gene>
    <name evidence="1" type="ordered locus">PCC7424_4374</name>
</gene>
<keyword evidence="2" id="KW-1185">Reference proteome</keyword>
<dbReference type="STRING" id="65393.PCC7424_4374"/>
<dbReference type="AlphaFoldDB" id="B7K8X0"/>
<proteinExistence type="predicted"/>
<dbReference type="RefSeq" id="WP_015956324.1">
    <property type="nucleotide sequence ID" value="NC_011729.1"/>
</dbReference>
<sequence>MQLIIKRLAAILLIVIVAVSMIPELASAQVTTEKAPQVVIKCDLNYQQECNNVLMRNEALIVTVPRGKDAKTNMNNIDFDVYGKILPTVGDIQQGVIELRPGDHIDNYLSRMGDNSLLVIKNVSIADHKEGIQVRVRPENRCTGKGC</sequence>
<reference evidence="2" key="1">
    <citation type="journal article" date="2011" name="MBio">
        <title>Novel metabolic attributes of the genus Cyanothece, comprising a group of unicellular nitrogen-fixing Cyanobacteria.</title>
        <authorList>
            <person name="Bandyopadhyay A."/>
            <person name="Elvitigala T."/>
            <person name="Welsh E."/>
            <person name="Stockel J."/>
            <person name="Liberton M."/>
            <person name="Min H."/>
            <person name="Sherman L.A."/>
            <person name="Pakrasi H.B."/>
        </authorList>
    </citation>
    <scope>NUCLEOTIDE SEQUENCE [LARGE SCALE GENOMIC DNA]</scope>
    <source>
        <strain evidence="2">PCC 7424</strain>
    </source>
</reference>
<accession>B7K8X0</accession>
<dbReference type="Proteomes" id="UP000002384">
    <property type="component" value="Chromosome"/>
</dbReference>
<dbReference type="HOGENOM" id="CLU_1764992_0_0_3"/>
<evidence type="ECO:0000313" key="2">
    <source>
        <dbReference type="Proteomes" id="UP000002384"/>
    </source>
</evidence>
<evidence type="ECO:0000313" key="1">
    <source>
        <dbReference type="EMBL" id="ACK72739.1"/>
    </source>
</evidence>
<protein>
    <submittedName>
        <fullName evidence="1">Uncharacterized protein</fullName>
    </submittedName>
</protein>
<organism evidence="1 2">
    <name type="scientific">Gloeothece citriformis (strain PCC 7424)</name>
    <name type="common">Cyanothece sp. (strain PCC 7424)</name>
    <dbReference type="NCBI Taxonomy" id="65393"/>
    <lineage>
        <taxon>Bacteria</taxon>
        <taxon>Bacillati</taxon>
        <taxon>Cyanobacteriota</taxon>
        <taxon>Cyanophyceae</taxon>
        <taxon>Oscillatoriophycideae</taxon>
        <taxon>Chroococcales</taxon>
        <taxon>Aphanothecaceae</taxon>
        <taxon>Gloeothece</taxon>
        <taxon>Gloeothece citriformis</taxon>
    </lineage>
</organism>
<dbReference type="EMBL" id="CP001291">
    <property type="protein sequence ID" value="ACK72739.1"/>
    <property type="molecule type" value="Genomic_DNA"/>
</dbReference>